<evidence type="ECO:0000256" key="3">
    <source>
        <dbReference type="ARBA" id="ARBA00035479"/>
    </source>
</evidence>
<dbReference type="GO" id="GO:0003735">
    <property type="term" value="F:structural constituent of ribosome"/>
    <property type="evidence" value="ECO:0007669"/>
    <property type="project" value="InterPro"/>
</dbReference>
<accession>A0A2Z5TIJ0</accession>
<evidence type="ECO:0000259" key="4">
    <source>
        <dbReference type="Pfam" id="PF01386"/>
    </source>
</evidence>
<name>A0A2Z5TIJ0_9GAMM</name>
<dbReference type="RefSeq" id="WP_148708421.1">
    <property type="nucleotide sequence ID" value="NZ_AP018161.1"/>
</dbReference>
<reference evidence="5 6" key="1">
    <citation type="journal article" date="2017" name="Proc. Natl. Acad. Sci. U.S.A.">
        <title>Small genome symbiont underlies cuticle hardness in beetles.</title>
        <authorList>
            <person name="Anbutsu H."/>
            <person name="Moriyama M."/>
            <person name="Nikoh N."/>
            <person name="Hosokawa T."/>
            <person name="Futahashi R."/>
            <person name="Tanahashi M."/>
            <person name="Meng X.Y."/>
            <person name="Kuriwada T."/>
            <person name="Mori N."/>
            <person name="Oshima K."/>
            <person name="Hattori M."/>
            <person name="Fujie M."/>
            <person name="Satoh N."/>
            <person name="Maeda T."/>
            <person name="Shigenobu S."/>
            <person name="Koga R."/>
            <person name="Fukatsu T."/>
        </authorList>
    </citation>
    <scope>NUCLEOTIDE SEQUENCE [LARGE SCALE GENOMIC DNA]</scope>
    <source>
        <strain evidence="5">NARRFE1</strain>
    </source>
</reference>
<dbReference type="GO" id="GO:1990904">
    <property type="term" value="C:ribonucleoprotein complex"/>
    <property type="evidence" value="ECO:0007669"/>
    <property type="project" value="UniProtKB-KW"/>
</dbReference>
<evidence type="ECO:0000256" key="2">
    <source>
        <dbReference type="ARBA" id="ARBA00023274"/>
    </source>
</evidence>
<proteinExistence type="predicted"/>
<dbReference type="SUPFAM" id="SSF50715">
    <property type="entry name" value="Ribosomal protein L25-like"/>
    <property type="match status" value="1"/>
</dbReference>
<organism evidence="5 6">
    <name type="scientific">endosymbiont of Rhynchophorus ferrugineus</name>
    <dbReference type="NCBI Taxonomy" id="1972133"/>
    <lineage>
        <taxon>Bacteria</taxon>
        <taxon>Pseudomonadati</taxon>
        <taxon>Pseudomonadota</taxon>
        <taxon>Gammaproteobacteria</taxon>
        <taxon>Candidatus Nardonella</taxon>
    </lineage>
</organism>
<dbReference type="InterPro" id="IPR011035">
    <property type="entry name" value="Ribosomal_bL25/Gln-tRNA_synth"/>
</dbReference>
<dbReference type="Gene3D" id="2.40.240.10">
    <property type="entry name" value="Ribosomal Protein L25, Chain P"/>
    <property type="match status" value="1"/>
</dbReference>
<protein>
    <recommendedName>
        <fullName evidence="3">50S ribosomal protein L25</fullName>
    </recommendedName>
</protein>
<dbReference type="GO" id="GO:0006412">
    <property type="term" value="P:translation"/>
    <property type="evidence" value="ECO:0007669"/>
    <property type="project" value="InterPro"/>
</dbReference>
<evidence type="ECO:0000256" key="1">
    <source>
        <dbReference type="ARBA" id="ARBA00022980"/>
    </source>
</evidence>
<keyword evidence="6" id="KW-1185">Reference proteome</keyword>
<dbReference type="InterPro" id="IPR029751">
    <property type="entry name" value="Ribosomal_L25_dom"/>
</dbReference>
<dbReference type="KEGG" id="eor:NARRFE1_01310"/>
<keyword evidence="1 5" id="KW-0689">Ribosomal protein</keyword>
<dbReference type="GO" id="GO:0005840">
    <property type="term" value="C:ribosome"/>
    <property type="evidence" value="ECO:0007669"/>
    <property type="project" value="UniProtKB-KW"/>
</dbReference>
<keyword evidence="2" id="KW-0687">Ribonucleoprotein</keyword>
<dbReference type="Pfam" id="PF01386">
    <property type="entry name" value="Ribosomal_L25p"/>
    <property type="match status" value="1"/>
</dbReference>
<dbReference type="InterPro" id="IPR020056">
    <property type="entry name" value="Rbsml_bL25/Gln-tRNA_synth_N"/>
</dbReference>
<evidence type="ECO:0000313" key="6">
    <source>
        <dbReference type="Proteomes" id="UP000289537"/>
    </source>
</evidence>
<dbReference type="Proteomes" id="UP000289537">
    <property type="component" value="Chromosome"/>
</dbReference>
<dbReference type="EMBL" id="AP018161">
    <property type="protein sequence ID" value="BBA85072.1"/>
    <property type="molecule type" value="Genomic_DNA"/>
</dbReference>
<evidence type="ECO:0000313" key="5">
    <source>
        <dbReference type="EMBL" id="BBA85072.1"/>
    </source>
</evidence>
<dbReference type="AlphaFoldDB" id="A0A2Z5TIJ0"/>
<feature type="domain" description="Large ribosomal subunit protein bL25 L25" evidence="4">
    <location>
        <begin position="15"/>
        <end position="101"/>
    </location>
</feature>
<gene>
    <name evidence="5" type="primary">rplY</name>
    <name evidence="5" type="ORF">NARRFE1_01310</name>
</gene>
<sequence length="104" mass="12758">MEKYNNLNNKNIIEYIIRKKSGKINNYNYRKNKYIPAIIYSKNINLKINIKNKFHENIKKIYNNNLKKIYLIDKKNKKKIIVYIKEIQINPIKNNIIHIDFIKY</sequence>